<feature type="transmembrane region" description="Helical" evidence="1">
    <location>
        <begin position="55"/>
        <end position="75"/>
    </location>
</feature>
<reference evidence="2" key="1">
    <citation type="submission" date="2021-02" db="EMBL/GenBank/DDBJ databases">
        <authorList>
            <person name="Nowell W R."/>
        </authorList>
    </citation>
    <scope>NUCLEOTIDE SEQUENCE</scope>
</reference>
<dbReference type="EMBL" id="CAJNOQ010010083">
    <property type="protein sequence ID" value="CAF1242338.1"/>
    <property type="molecule type" value="Genomic_DNA"/>
</dbReference>
<dbReference type="Proteomes" id="UP000681722">
    <property type="component" value="Unassembled WGS sequence"/>
</dbReference>
<dbReference type="EMBL" id="CAJOBC010010979">
    <property type="protein sequence ID" value="CAF4006023.1"/>
    <property type="molecule type" value="Genomic_DNA"/>
</dbReference>
<evidence type="ECO:0000313" key="3">
    <source>
        <dbReference type="EMBL" id="CAF4006023.1"/>
    </source>
</evidence>
<proteinExistence type="predicted"/>
<keyword evidence="1" id="KW-1133">Transmembrane helix</keyword>
<dbReference type="AlphaFoldDB" id="A0A814ZCQ0"/>
<evidence type="ECO:0000313" key="4">
    <source>
        <dbReference type="Proteomes" id="UP000663829"/>
    </source>
</evidence>
<keyword evidence="4" id="KW-1185">Reference proteome</keyword>
<dbReference type="Proteomes" id="UP000663829">
    <property type="component" value="Unassembled WGS sequence"/>
</dbReference>
<organism evidence="2 4">
    <name type="scientific">Didymodactylos carnosus</name>
    <dbReference type="NCBI Taxonomy" id="1234261"/>
    <lineage>
        <taxon>Eukaryota</taxon>
        <taxon>Metazoa</taxon>
        <taxon>Spiralia</taxon>
        <taxon>Gnathifera</taxon>
        <taxon>Rotifera</taxon>
        <taxon>Eurotatoria</taxon>
        <taxon>Bdelloidea</taxon>
        <taxon>Philodinida</taxon>
        <taxon>Philodinidae</taxon>
        <taxon>Didymodactylos</taxon>
    </lineage>
</organism>
<keyword evidence="1" id="KW-0472">Membrane</keyword>
<protein>
    <submittedName>
        <fullName evidence="2">Uncharacterized protein</fullName>
    </submittedName>
</protein>
<keyword evidence="1" id="KW-0812">Transmembrane</keyword>
<comment type="caution">
    <text evidence="2">The sequence shown here is derived from an EMBL/GenBank/DDBJ whole genome shotgun (WGS) entry which is preliminary data.</text>
</comment>
<evidence type="ECO:0000256" key="1">
    <source>
        <dbReference type="SAM" id="Phobius"/>
    </source>
</evidence>
<sequence>MNLERESTSSFEPLQSHFSSISTQGTASDVQQRVLLASADHRQSKLFTLIKKKKVIVCFVSILLITAAVSIPLAISKSLPYHSTLHNANCNLTTHYWDNGCLVRKGFRALCETHDHCITTLYCVTIPGLYTTQQYCGCLTGDFYSKQSGLCYPCNNHYSKQIDKCTNDTSSENFFKTWYVINYPTEDRCVYTVHVVQGNFDRSVCPRANDVGMKLLTHRMPRFPIFHDRQELNCFIESDIQPGWFYYLDKEPGLPYFTDGTPLFLNYLRVPYAECIAVSKQGHPQAKSCVAIKCRAYICDYGAI</sequence>
<accession>A0A814ZCQ0</accession>
<evidence type="ECO:0000313" key="2">
    <source>
        <dbReference type="EMBL" id="CAF1242338.1"/>
    </source>
</evidence>
<name>A0A814ZCQ0_9BILA</name>
<gene>
    <name evidence="2" type="ORF">GPM918_LOCUS25720</name>
    <name evidence="3" type="ORF">SRO942_LOCUS25755</name>
</gene>